<feature type="domain" description="N-acetyltransferase" evidence="2">
    <location>
        <begin position="227"/>
        <end position="315"/>
    </location>
</feature>
<proteinExistence type="predicted"/>
<dbReference type="InterPro" id="IPR000182">
    <property type="entry name" value="GNAT_dom"/>
</dbReference>
<sequence>MSWKSTLPSPVPLYTCLDSFLSSLRTNLQISNFEDSHVTTFAGALHPTLDTYDLPKSPYLNDLAFSSGFADDLEDPPSPTSTSTSTISTPQSVFAPATWTYQASTNDDQSEALKLIADSIVEQRSIAIRGILLHPAVLAMASLLTLLLLRSAYHEPHKNGPVAGIIGTFAVMVALIAIHHTTKAYLTWASAVEDPAWLQDGLYRRSQYNNGSAGGSKQHIHHGSIPAEDEIIIATHQGSIVGVLVLRTARTNALSSGAPSANGMRALRHRHSNSSSSGRLTGVIRAWTVHPSHRHRGFGSSLLESAVSICRLRRLDGPIFADEHLHSAHIPGLRLLPWPFNRIFERREEQAKESLKAAIEGKERKR</sequence>
<protein>
    <recommendedName>
        <fullName evidence="2">N-acetyltransferase domain-containing protein</fullName>
    </recommendedName>
</protein>
<dbReference type="GO" id="GO:0016747">
    <property type="term" value="F:acyltransferase activity, transferring groups other than amino-acyl groups"/>
    <property type="evidence" value="ECO:0007669"/>
    <property type="project" value="InterPro"/>
</dbReference>
<accession>A0AAD4L057</accession>
<dbReference type="AlphaFoldDB" id="A0AAD4L057"/>
<evidence type="ECO:0000259" key="2">
    <source>
        <dbReference type="Pfam" id="PF00583"/>
    </source>
</evidence>
<evidence type="ECO:0000313" key="4">
    <source>
        <dbReference type="Proteomes" id="UP001201262"/>
    </source>
</evidence>
<dbReference type="SUPFAM" id="SSF55729">
    <property type="entry name" value="Acyl-CoA N-acyltransferases (Nat)"/>
    <property type="match status" value="1"/>
</dbReference>
<evidence type="ECO:0000313" key="3">
    <source>
        <dbReference type="EMBL" id="KAH8705123.1"/>
    </source>
</evidence>
<dbReference type="InterPro" id="IPR016181">
    <property type="entry name" value="Acyl_CoA_acyltransferase"/>
</dbReference>
<gene>
    <name evidence="3" type="ORF">BGW36DRAFT_285046</name>
</gene>
<organism evidence="3 4">
    <name type="scientific">Talaromyces proteolyticus</name>
    <dbReference type="NCBI Taxonomy" id="1131652"/>
    <lineage>
        <taxon>Eukaryota</taxon>
        <taxon>Fungi</taxon>
        <taxon>Dikarya</taxon>
        <taxon>Ascomycota</taxon>
        <taxon>Pezizomycotina</taxon>
        <taxon>Eurotiomycetes</taxon>
        <taxon>Eurotiomycetidae</taxon>
        <taxon>Eurotiales</taxon>
        <taxon>Trichocomaceae</taxon>
        <taxon>Talaromyces</taxon>
        <taxon>Talaromyces sect. Bacilispori</taxon>
    </lineage>
</organism>
<name>A0AAD4L057_9EURO</name>
<evidence type="ECO:0000256" key="1">
    <source>
        <dbReference type="SAM" id="Phobius"/>
    </source>
</evidence>
<keyword evidence="1" id="KW-1133">Transmembrane helix</keyword>
<dbReference type="Proteomes" id="UP001201262">
    <property type="component" value="Unassembled WGS sequence"/>
</dbReference>
<feature type="transmembrane region" description="Helical" evidence="1">
    <location>
        <begin position="161"/>
        <end position="178"/>
    </location>
</feature>
<dbReference type="CDD" id="cd04301">
    <property type="entry name" value="NAT_SF"/>
    <property type="match status" value="1"/>
</dbReference>
<dbReference type="EMBL" id="JAJTJA010000001">
    <property type="protein sequence ID" value="KAH8705123.1"/>
    <property type="molecule type" value="Genomic_DNA"/>
</dbReference>
<comment type="caution">
    <text evidence="3">The sequence shown here is derived from an EMBL/GenBank/DDBJ whole genome shotgun (WGS) entry which is preliminary data.</text>
</comment>
<reference evidence="3" key="1">
    <citation type="submission" date="2021-12" db="EMBL/GenBank/DDBJ databases">
        <title>Convergent genome expansion in fungi linked to evolution of root-endophyte symbiosis.</title>
        <authorList>
            <consortium name="DOE Joint Genome Institute"/>
            <person name="Ke Y.-H."/>
            <person name="Bonito G."/>
            <person name="Liao H.-L."/>
            <person name="Looney B."/>
            <person name="Rojas-Flechas A."/>
            <person name="Nash J."/>
            <person name="Hameed K."/>
            <person name="Schadt C."/>
            <person name="Martin F."/>
            <person name="Crous P.W."/>
            <person name="Miettinen O."/>
            <person name="Magnuson J.K."/>
            <person name="Labbe J."/>
            <person name="Jacobson D."/>
            <person name="Doktycz M.J."/>
            <person name="Veneault-Fourrey C."/>
            <person name="Kuo A."/>
            <person name="Mondo S."/>
            <person name="Calhoun S."/>
            <person name="Riley R."/>
            <person name="Ohm R."/>
            <person name="LaButti K."/>
            <person name="Andreopoulos B."/>
            <person name="Pangilinan J."/>
            <person name="Nolan M."/>
            <person name="Tritt A."/>
            <person name="Clum A."/>
            <person name="Lipzen A."/>
            <person name="Daum C."/>
            <person name="Barry K."/>
            <person name="Grigoriev I.V."/>
            <person name="Vilgalys R."/>
        </authorList>
    </citation>
    <scope>NUCLEOTIDE SEQUENCE</scope>
    <source>
        <strain evidence="3">PMI_201</strain>
    </source>
</reference>
<dbReference type="RefSeq" id="XP_046077744.1">
    <property type="nucleotide sequence ID" value="XM_046210286.1"/>
</dbReference>
<dbReference type="Pfam" id="PF00583">
    <property type="entry name" value="Acetyltransf_1"/>
    <property type="match status" value="1"/>
</dbReference>
<keyword evidence="4" id="KW-1185">Reference proteome</keyword>
<feature type="transmembrane region" description="Helical" evidence="1">
    <location>
        <begin position="131"/>
        <end position="149"/>
    </location>
</feature>
<keyword evidence="1" id="KW-0812">Transmembrane</keyword>
<dbReference type="GeneID" id="70240573"/>
<keyword evidence="1" id="KW-0472">Membrane</keyword>
<dbReference type="Gene3D" id="3.40.630.30">
    <property type="match status" value="1"/>
</dbReference>